<reference evidence="2 3" key="1">
    <citation type="submission" date="2022-06" db="EMBL/GenBank/DDBJ databases">
        <title>Isolation of gut microbiota from human fecal samples.</title>
        <authorList>
            <person name="Pamer E.G."/>
            <person name="Barat B."/>
            <person name="Waligurski E."/>
            <person name="Medina S."/>
            <person name="Paddock L."/>
            <person name="Mostad J."/>
        </authorList>
    </citation>
    <scope>NUCLEOTIDE SEQUENCE [LARGE SCALE GENOMIC DNA]</scope>
    <source>
        <strain evidence="2 3">DFI.6.1</strain>
    </source>
</reference>
<dbReference type="Pfam" id="PF13508">
    <property type="entry name" value="Acetyltransf_7"/>
    <property type="match status" value="1"/>
</dbReference>
<dbReference type="PANTHER" id="PTHR43617:SF38">
    <property type="entry name" value="N-ACETYLTRANSFERASE DOMAIN-CONTAINING PROTEIN"/>
    <property type="match status" value="1"/>
</dbReference>
<sequence length="150" mass="16848">MIVIRPYQEPDFNRLAEIHDAARRQELAAASLSCAFVPFVIASKREKLFAYQVYVAQKDQKVVGFIAFHEDEIGWLYVDVTRQKEGIGSALVAFALAHGTSEMELEVIQGNEQAKRLYKKFGFYVSEVKSGRMPGNESITLTVDVMKKGA</sequence>
<dbReference type="InterPro" id="IPR000182">
    <property type="entry name" value="GNAT_dom"/>
</dbReference>
<evidence type="ECO:0000313" key="3">
    <source>
        <dbReference type="Proteomes" id="UP001524435"/>
    </source>
</evidence>
<dbReference type="InterPro" id="IPR050276">
    <property type="entry name" value="MshD_Acetyltransferase"/>
</dbReference>
<feature type="domain" description="N-acetyltransferase" evidence="1">
    <location>
        <begin position="2"/>
        <end position="150"/>
    </location>
</feature>
<dbReference type="EMBL" id="JANGCH010000009">
    <property type="protein sequence ID" value="MCQ5122049.1"/>
    <property type="molecule type" value="Genomic_DNA"/>
</dbReference>
<proteinExistence type="predicted"/>
<dbReference type="PROSITE" id="PS51186">
    <property type="entry name" value="GNAT"/>
    <property type="match status" value="1"/>
</dbReference>
<dbReference type="InterPro" id="IPR016181">
    <property type="entry name" value="Acyl_CoA_acyltransferase"/>
</dbReference>
<protein>
    <submittedName>
        <fullName evidence="2">GNAT family N-acetyltransferase</fullName>
    </submittedName>
</protein>
<dbReference type="SUPFAM" id="SSF55729">
    <property type="entry name" value="Acyl-CoA N-acyltransferases (Nat)"/>
    <property type="match status" value="1"/>
</dbReference>
<accession>A0ABT1SLG0</accession>
<dbReference type="CDD" id="cd04301">
    <property type="entry name" value="NAT_SF"/>
    <property type="match status" value="1"/>
</dbReference>
<evidence type="ECO:0000313" key="2">
    <source>
        <dbReference type="EMBL" id="MCQ5122049.1"/>
    </source>
</evidence>
<name>A0ABT1SLG0_9FIRM</name>
<gene>
    <name evidence="2" type="ORF">NE663_07225</name>
</gene>
<keyword evidence="3" id="KW-1185">Reference proteome</keyword>
<dbReference type="Gene3D" id="3.40.630.30">
    <property type="match status" value="1"/>
</dbReference>
<dbReference type="PANTHER" id="PTHR43617">
    <property type="entry name" value="L-AMINO ACID N-ACETYLTRANSFERASE"/>
    <property type="match status" value="1"/>
</dbReference>
<dbReference type="RefSeq" id="WP_256197930.1">
    <property type="nucleotide sequence ID" value="NZ_CALVCM010000006.1"/>
</dbReference>
<organism evidence="2 3">
    <name type="scientific">Massilicoli timonensis</name>
    <dbReference type="NCBI Taxonomy" id="2015901"/>
    <lineage>
        <taxon>Bacteria</taxon>
        <taxon>Bacillati</taxon>
        <taxon>Bacillota</taxon>
        <taxon>Erysipelotrichia</taxon>
        <taxon>Erysipelotrichales</taxon>
        <taxon>Erysipelotrichaceae</taxon>
        <taxon>Massilicoli</taxon>
    </lineage>
</organism>
<evidence type="ECO:0000259" key="1">
    <source>
        <dbReference type="PROSITE" id="PS51186"/>
    </source>
</evidence>
<dbReference type="Proteomes" id="UP001524435">
    <property type="component" value="Unassembled WGS sequence"/>
</dbReference>
<comment type="caution">
    <text evidence="2">The sequence shown here is derived from an EMBL/GenBank/DDBJ whole genome shotgun (WGS) entry which is preliminary data.</text>
</comment>